<evidence type="ECO:0000313" key="5">
    <source>
        <dbReference type="Proteomes" id="UP001194469"/>
    </source>
</evidence>
<evidence type="ECO:0000259" key="3">
    <source>
        <dbReference type="Pfam" id="PF00329"/>
    </source>
</evidence>
<keyword evidence="5" id="KW-1185">Reference proteome</keyword>
<dbReference type="Gene3D" id="3.30.460.80">
    <property type="entry name" value="NADH:ubiquinone oxidoreductase, 30kDa subunit"/>
    <property type="match status" value="1"/>
</dbReference>
<organism evidence="4 5">
    <name type="scientific">Nitratidesulfovibrio oxamicus</name>
    <dbReference type="NCBI Taxonomy" id="32016"/>
    <lineage>
        <taxon>Bacteria</taxon>
        <taxon>Pseudomonadati</taxon>
        <taxon>Thermodesulfobacteriota</taxon>
        <taxon>Desulfovibrionia</taxon>
        <taxon>Desulfovibrionales</taxon>
        <taxon>Desulfovibrionaceae</taxon>
        <taxon>Nitratidesulfovibrio</taxon>
    </lineage>
</organism>
<evidence type="ECO:0000256" key="2">
    <source>
        <dbReference type="SAM" id="MobiDB-lite"/>
    </source>
</evidence>
<dbReference type="EMBL" id="VRYY01000332">
    <property type="protein sequence ID" value="MBG3877612.1"/>
    <property type="molecule type" value="Genomic_DNA"/>
</dbReference>
<feature type="compositionally biased region" description="Low complexity" evidence="2">
    <location>
        <begin position="184"/>
        <end position="195"/>
    </location>
</feature>
<comment type="caution">
    <text evidence="4">The sequence shown here is derived from an EMBL/GenBank/DDBJ whole genome shotgun (WGS) entry which is preliminary data.</text>
</comment>
<evidence type="ECO:0000313" key="4">
    <source>
        <dbReference type="EMBL" id="MBG3877612.1"/>
    </source>
</evidence>
<gene>
    <name evidence="4" type="ORF">FVW20_11450</name>
</gene>
<proteinExistence type="inferred from homology"/>
<evidence type="ECO:0000256" key="1">
    <source>
        <dbReference type="ARBA" id="ARBA00007569"/>
    </source>
</evidence>
<dbReference type="RefSeq" id="WP_196609711.1">
    <property type="nucleotide sequence ID" value="NZ_VRYY01000332.1"/>
</dbReference>
<sequence length="201" mass="21477">MTPETAYVTPDVLLAPLDPAYLADETPARTGLRWSAFLSADALPRAATLLLQAGWHLEDICGLDVREGLMAVYHFDRMTSPGRLAIRVLMDRAAPVLPSIADIHQGAEWHERETADFYGIAFTGNPNPAPLLLPEGMQGHPLLKGEAARAPLAALLAVPGREDTVLRKAEGFTLLDPAEDAKPAKPAKARAAATEEGADNA</sequence>
<dbReference type="PANTHER" id="PTHR10884:SF14">
    <property type="entry name" value="NADH DEHYDROGENASE [UBIQUINONE] IRON-SULFUR PROTEIN 3, MITOCHONDRIAL"/>
    <property type="match status" value="1"/>
</dbReference>
<dbReference type="Proteomes" id="UP001194469">
    <property type="component" value="Unassembled WGS sequence"/>
</dbReference>
<accession>A0ABS0J593</accession>
<reference evidence="4 5" key="1">
    <citation type="submission" date="2019-08" db="EMBL/GenBank/DDBJ databases">
        <authorList>
            <person name="Luo N."/>
        </authorList>
    </citation>
    <scope>NUCLEOTIDE SEQUENCE [LARGE SCALE GENOMIC DNA]</scope>
    <source>
        <strain evidence="4 5">NCIMB 9442</strain>
    </source>
</reference>
<dbReference type="PANTHER" id="PTHR10884">
    <property type="entry name" value="NADH DEHYDROGENASE UBIQUINONE IRON-SULFUR PROTEIN 3"/>
    <property type="match status" value="1"/>
</dbReference>
<dbReference type="Pfam" id="PF00329">
    <property type="entry name" value="Complex1_30kDa"/>
    <property type="match status" value="1"/>
</dbReference>
<feature type="domain" description="NADH:ubiquinone oxidoreductase 30kDa subunit" evidence="3">
    <location>
        <begin position="40"/>
        <end position="145"/>
    </location>
</feature>
<comment type="similarity">
    <text evidence="1">Belongs to the complex I 30 kDa subunit family.</text>
</comment>
<protein>
    <submittedName>
        <fullName evidence="4">NADH-quinone oxidoreductase subunit C</fullName>
    </submittedName>
</protein>
<dbReference type="InterPro" id="IPR037232">
    <property type="entry name" value="NADH_quin_OxRdtase_su_C/D-like"/>
</dbReference>
<dbReference type="SUPFAM" id="SSF143243">
    <property type="entry name" value="Nqo5-like"/>
    <property type="match status" value="1"/>
</dbReference>
<name>A0ABS0J593_9BACT</name>
<dbReference type="InterPro" id="IPR001268">
    <property type="entry name" value="NADH_UbQ_OxRdtase_30kDa_su"/>
</dbReference>
<feature type="region of interest" description="Disordered" evidence="2">
    <location>
        <begin position="177"/>
        <end position="201"/>
    </location>
</feature>